<sequence>MMNFLYAKVHQFEERTKKRLFFFNSFAIVIYKKHHRKENPSYGEYI</sequence>
<comment type="caution">
    <text evidence="1">The sequence shown here is derived from an EMBL/GenBank/DDBJ whole genome shotgun (WGS) entry which is preliminary data.</text>
</comment>
<protein>
    <submittedName>
        <fullName evidence="1">Uncharacterized protein</fullName>
    </submittedName>
</protein>
<evidence type="ECO:0000313" key="1">
    <source>
        <dbReference type="EMBL" id="ERJ75854.1"/>
    </source>
</evidence>
<dbReference type="Proteomes" id="UP000016660">
    <property type="component" value="Unassembled WGS sequence"/>
</dbReference>
<evidence type="ECO:0000313" key="2">
    <source>
        <dbReference type="Proteomes" id="UP000016660"/>
    </source>
</evidence>
<gene>
    <name evidence="1" type="ORF">HMPREF0653_01692</name>
</gene>
<dbReference type="EMBL" id="AWUY01000151">
    <property type="protein sequence ID" value="ERJ75854.1"/>
    <property type="molecule type" value="Genomic_DNA"/>
</dbReference>
<reference evidence="1 2" key="1">
    <citation type="submission" date="2013-06" db="EMBL/GenBank/DDBJ databases">
        <authorList>
            <person name="Weinstock G."/>
            <person name="Sodergren E."/>
            <person name="Lobos E.A."/>
            <person name="Fulton L."/>
            <person name="Fulton R."/>
            <person name="Courtney L."/>
            <person name="Fronick C."/>
            <person name="O'Laughlin M."/>
            <person name="Godfrey J."/>
            <person name="Wilson R.M."/>
            <person name="Miner T."/>
            <person name="Farmer C."/>
            <person name="Delehaunty K."/>
            <person name="Cordes M."/>
            <person name="Minx P."/>
            <person name="Tomlinson C."/>
            <person name="Chen J."/>
            <person name="Wollam A."/>
            <person name="Pepin K.H."/>
            <person name="Bhonagiri V."/>
            <person name="Zhang X."/>
            <person name="Warren W."/>
            <person name="Mitreva M."/>
            <person name="Mardis E.R."/>
            <person name="Wilson R.K."/>
        </authorList>
    </citation>
    <scope>NUCLEOTIDE SEQUENCE [LARGE SCALE GENOMIC DNA]</scope>
    <source>
        <strain evidence="1 2">ATCC 29426</strain>
    </source>
</reference>
<keyword evidence="2" id="KW-1185">Reference proteome</keyword>
<name>A0ABP2Y665_9BACT</name>
<accession>A0ABP2Y665</accession>
<proteinExistence type="predicted"/>
<organism evidence="1 2">
    <name type="scientific">Prevotella disiens JCM 6334 = ATCC 29426</name>
    <dbReference type="NCBI Taxonomy" id="1235811"/>
    <lineage>
        <taxon>Bacteria</taxon>
        <taxon>Pseudomonadati</taxon>
        <taxon>Bacteroidota</taxon>
        <taxon>Bacteroidia</taxon>
        <taxon>Bacteroidales</taxon>
        <taxon>Prevotellaceae</taxon>
        <taxon>Prevotella</taxon>
    </lineage>
</organism>